<accession>A0A2T4BI87</accession>
<proteinExistence type="predicted"/>
<name>A0A2T4BI87_9HYPO</name>
<evidence type="ECO:0000256" key="1">
    <source>
        <dbReference type="SAM" id="MobiDB-lite"/>
    </source>
</evidence>
<organism evidence="2 3">
    <name type="scientific">Trichoderma citrinoviride</name>
    <dbReference type="NCBI Taxonomy" id="58853"/>
    <lineage>
        <taxon>Eukaryota</taxon>
        <taxon>Fungi</taxon>
        <taxon>Dikarya</taxon>
        <taxon>Ascomycota</taxon>
        <taxon>Pezizomycotina</taxon>
        <taxon>Sordariomycetes</taxon>
        <taxon>Hypocreomycetidae</taxon>
        <taxon>Hypocreales</taxon>
        <taxon>Hypocreaceae</taxon>
        <taxon>Trichoderma</taxon>
    </lineage>
</organism>
<dbReference type="GeneID" id="36597950"/>
<dbReference type="EMBL" id="KZ680209">
    <property type="protein sequence ID" value="PTB68998.1"/>
    <property type="molecule type" value="Genomic_DNA"/>
</dbReference>
<dbReference type="Proteomes" id="UP000241546">
    <property type="component" value="Unassembled WGS sequence"/>
</dbReference>
<feature type="region of interest" description="Disordered" evidence="1">
    <location>
        <begin position="44"/>
        <end position="65"/>
    </location>
</feature>
<dbReference type="OrthoDB" id="4875018at2759"/>
<dbReference type="AlphaFoldDB" id="A0A2T4BI87"/>
<evidence type="ECO:0000313" key="2">
    <source>
        <dbReference type="EMBL" id="PTB68998.1"/>
    </source>
</evidence>
<evidence type="ECO:0000313" key="3">
    <source>
        <dbReference type="Proteomes" id="UP000241546"/>
    </source>
</evidence>
<reference evidence="3" key="1">
    <citation type="submission" date="2016-07" db="EMBL/GenBank/DDBJ databases">
        <title>Multiple horizontal gene transfer events from other fungi enriched the ability of initially mycotrophic Trichoderma (Ascomycota) to feed on dead plant biomass.</title>
        <authorList>
            <consortium name="DOE Joint Genome Institute"/>
            <person name="Atanasova L."/>
            <person name="Chenthamara K."/>
            <person name="Zhang J."/>
            <person name="Grujic M."/>
            <person name="Henrissat B."/>
            <person name="Kuo A."/>
            <person name="Aerts A."/>
            <person name="Salamov A."/>
            <person name="Lipzen A."/>
            <person name="Labutti K."/>
            <person name="Barry K."/>
            <person name="Miao Y."/>
            <person name="Rahimi M.J."/>
            <person name="Shen Q."/>
            <person name="Grigoriev I.V."/>
            <person name="Kubicek C.P."/>
            <person name="Druzhinina I.S."/>
        </authorList>
    </citation>
    <scope>NUCLEOTIDE SEQUENCE [LARGE SCALE GENOMIC DNA]</scope>
    <source>
        <strain evidence="3">TUCIM 6016</strain>
    </source>
</reference>
<sequence>MAPNTHTQMHTISDNDAEAVLQSTLHGTLQGTFHTPVMPTPSMSMTSYVHPGSSSSSSSSSAAAHQPLPNYAIGAPVMWVETGAPEAANFPYMITHTGERYDIAQYTDCKADSGIDQINGVVIVCDAGTTDDDDIKSPRGKYFYQGCKKLGSGAQVNGLELVYHGGSQKVPTLPGMPGRWDKVDMLNAEGKEIKGVPKNQINGGRIRLMKRSDMGSMSG</sequence>
<keyword evidence="3" id="KW-1185">Reference proteome</keyword>
<gene>
    <name evidence="2" type="ORF">BBK36DRAFT_1112729</name>
</gene>
<dbReference type="RefSeq" id="XP_024752318.1">
    <property type="nucleotide sequence ID" value="XM_024889832.1"/>
</dbReference>
<protein>
    <submittedName>
        <fullName evidence="2">Uncharacterized protein</fullName>
    </submittedName>
</protein>
<feature type="compositionally biased region" description="Low complexity" evidence="1">
    <location>
        <begin position="53"/>
        <end position="64"/>
    </location>
</feature>